<dbReference type="EMBL" id="JAWWNJ010000035">
    <property type="protein sequence ID" value="KAK7024018.1"/>
    <property type="molecule type" value="Genomic_DNA"/>
</dbReference>
<sequence length="214" mass="23574">MPLVWYLIKFSLHFVAEETGLLTSRGIFVCHISGMKIQFWQKNCTVNGIASDSATSIAEHACKTKTMNQNTKSERPHSESGHTGAHNKYTALIWLSKMPVWRIGGPDSETIGRRAIKESLSRLVSRTSMLTWCLSKRKISSRERDSYENPRGLATGRKIVAAGGYISSESLPLGTDVLHNGGPAQTGFEQGLASSSRLRRIGTKNTNQSKDSGY</sequence>
<accession>A0AAW0BC86</accession>
<keyword evidence="3" id="KW-1185">Reference proteome</keyword>
<gene>
    <name evidence="2" type="ORF">R3P38DRAFT_2779520</name>
</gene>
<feature type="region of interest" description="Disordered" evidence="1">
    <location>
        <begin position="177"/>
        <end position="214"/>
    </location>
</feature>
<feature type="region of interest" description="Disordered" evidence="1">
    <location>
        <begin position="65"/>
        <end position="84"/>
    </location>
</feature>
<name>A0AAW0BC86_9AGAR</name>
<proteinExistence type="predicted"/>
<dbReference type="Proteomes" id="UP001362999">
    <property type="component" value="Unassembled WGS sequence"/>
</dbReference>
<comment type="caution">
    <text evidence="2">The sequence shown here is derived from an EMBL/GenBank/DDBJ whole genome shotgun (WGS) entry which is preliminary data.</text>
</comment>
<evidence type="ECO:0000256" key="1">
    <source>
        <dbReference type="SAM" id="MobiDB-lite"/>
    </source>
</evidence>
<evidence type="ECO:0000313" key="2">
    <source>
        <dbReference type="EMBL" id="KAK7024018.1"/>
    </source>
</evidence>
<evidence type="ECO:0000313" key="3">
    <source>
        <dbReference type="Proteomes" id="UP001362999"/>
    </source>
</evidence>
<feature type="compositionally biased region" description="Polar residues" evidence="1">
    <location>
        <begin position="203"/>
        <end position="214"/>
    </location>
</feature>
<dbReference type="AlphaFoldDB" id="A0AAW0BC86"/>
<reference evidence="2 3" key="1">
    <citation type="journal article" date="2024" name="J Genomics">
        <title>Draft genome sequencing and assembly of Favolaschia claudopus CIRM-BRFM 2984 isolated from oak limbs.</title>
        <authorList>
            <person name="Navarro D."/>
            <person name="Drula E."/>
            <person name="Chaduli D."/>
            <person name="Cazenave R."/>
            <person name="Ahrendt S."/>
            <person name="Wang J."/>
            <person name="Lipzen A."/>
            <person name="Daum C."/>
            <person name="Barry K."/>
            <person name="Grigoriev I.V."/>
            <person name="Favel A."/>
            <person name="Rosso M.N."/>
            <person name="Martin F."/>
        </authorList>
    </citation>
    <scope>NUCLEOTIDE SEQUENCE [LARGE SCALE GENOMIC DNA]</scope>
    <source>
        <strain evidence="2 3">CIRM-BRFM 2984</strain>
    </source>
</reference>
<organism evidence="2 3">
    <name type="scientific">Favolaschia claudopus</name>
    <dbReference type="NCBI Taxonomy" id="2862362"/>
    <lineage>
        <taxon>Eukaryota</taxon>
        <taxon>Fungi</taxon>
        <taxon>Dikarya</taxon>
        <taxon>Basidiomycota</taxon>
        <taxon>Agaricomycotina</taxon>
        <taxon>Agaricomycetes</taxon>
        <taxon>Agaricomycetidae</taxon>
        <taxon>Agaricales</taxon>
        <taxon>Marasmiineae</taxon>
        <taxon>Mycenaceae</taxon>
        <taxon>Favolaschia</taxon>
    </lineage>
</organism>
<protein>
    <submittedName>
        <fullName evidence="2">Uncharacterized protein</fullName>
    </submittedName>
</protein>